<keyword evidence="3 8" id="KW-0479">Metal-binding</keyword>
<dbReference type="InterPro" id="IPR002582">
    <property type="entry name" value="ACPS"/>
</dbReference>
<keyword evidence="6 8" id="KW-0443">Lipid metabolism</keyword>
<organism evidence="10 11">
    <name type="scientific">Levilactobacillus brevis KB290</name>
    <dbReference type="NCBI Taxonomy" id="1001583"/>
    <lineage>
        <taxon>Bacteria</taxon>
        <taxon>Bacillati</taxon>
        <taxon>Bacillota</taxon>
        <taxon>Bacilli</taxon>
        <taxon>Lactobacillales</taxon>
        <taxon>Lactobacillaceae</taxon>
        <taxon>Levilactobacillus</taxon>
    </lineage>
</organism>
<keyword evidence="5 8" id="KW-0460">Magnesium</keyword>
<dbReference type="PATRIC" id="fig|1001583.3.peg.517"/>
<protein>
    <recommendedName>
        <fullName evidence="8">Holo-[acyl-carrier-protein] synthase</fullName>
        <shortName evidence="8">Holo-ACP synthase</shortName>
        <ecNumber evidence="8">2.7.8.7</ecNumber>
    </recommendedName>
    <alternativeName>
        <fullName evidence="8">4'-phosphopantetheinyl transferase AcpS</fullName>
    </alternativeName>
</protein>
<evidence type="ECO:0000256" key="3">
    <source>
        <dbReference type="ARBA" id="ARBA00022723"/>
    </source>
</evidence>
<evidence type="ECO:0000256" key="8">
    <source>
        <dbReference type="HAMAP-Rule" id="MF_00101"/>
    </source>
</evidence>
<dbReference type="Proteomes" id="UP000012042">
    <property type="component" value="Chromosome"/>
</dbReference>
<keyword evidence="2 8" id="KW-0808">Transferase</keyword>
<evidence type="ECO:0000259" key="9">
    <source>
        <dbReference type="Pfam" id="PF01648"/>
    </source>
</evidence>
<dbReference type="SUPFAM" id="SSF56214">
    <property type="entry name" value="4'-phosphopantetheinyl transferase"/>
    <property type="match status" value="1"/>
</dbReference>
<keyword evidence="7 8" id="KW-0275">Fatty acid biosynthesis</keyword>
<dbReference type="EC" id="2.7.8.7" evidence="8"/>
<proteinExistence type="inferred from homology"/>
<dbReference type="GO" id="GO:0006633">
    <property type="term" value="P:fatty acid biosynthetic process"/>
    <property type="evidence" value="ECO:0007669"/>
    <property type="project" value="UniProtKB-UniRule"/>
</dbReference>
<dbReference type="Gene3D" id="3.90.470.20">
    <property type="entry name" value="4'-phosphopantetheinyl transferase domain"/>
    <property type="match status" value="1"/>
</dbReference>
<dbReference type="InterPro" id="IPR037143">
    <property type="entry name" value="4-PPantetheinyl_Trfase_dom_sf"/>
</dbReference>
<evidence type="ECO:0000256" key="1">
    <source>
        <dbReference type="ARBA" id="ARBA00022516"/>
    </source>
</evidence>
<dbReference type="InterPro" id="IPR004568">
    <property type="entry name" value="Ppantetheine-prot_Trfase_dom"/>
</dbReference>
<sequence>MNTMIYGTGIDITDLKRVQRVVERQPRFLTKVLTPNERVDYQKLSGQRALEFIAGRWSAKESYSKAMGTGIGATVTFQDIEIRDNDAGRPVVRRQPFGGIAHVSISHTETVVMTQVILERGNESW</sequence>
<accession>M5ABI1</accession>
<keyword evidence="8" id="KW-0963">Cytoplasm</keyword>
<evidence type="ECO:0000256" key="6">
    <source>
        <dbReference type="ARBA" id="ARBA00023098"/>
    </source>
</evidence>
<comment type="similarity">
    <text evidence="8">Belongs to the P-Pant transferase superfamily. AcpS family.</text>
</comment>
<dbReference type="KEGG" id="lbk:LVISKB_0523"/>
<evidence type="ECO:0000256" key="2">
    <source>
        <dbReference type="ARBA" id="ARBA00022679"/>
    </source>
</evidence>
<reference evidence="10 11" key="1">
    <citation type="journal article" date="2013" name="PLoS ONE">
        <title>Genomic Analysis by Deep Sequencing of the Probiotic Lactobacillus brevis KB290 Harboring Nine Plasmids Reveals Genomic Stability.</title>
        <authorList>
            <person name="Fukao M."/>
            <person name="Oshima K."/>
            <person name="Morita H."/>
            <person name="Toh H."/>
            <person name="Suda W."/>
            <person name="Kim S.W."/>
            <person name="Suzuki S."/>
            <person name="Yakabe T."/>
            <person name="Hattori M."/>
            <person name="Yajima N."/>
        </authorList>
    </citation>
    <scope>NUCLEOTIDE SEQUENCE [LARGE SCALE GENOMIC DNA]</scope>
    <source>
        <strain evidence="10 11">KB290</strain>
    </source>
</reference>
<feature type="domain" description="4'-phosphopantetheinyl transferase" evidence="9">
    <location>
        <begin position="8"/>
        <end position="106"/>
    </location>
</feature>
<feature type="binding site" evidence="8">
    <location>
        <position position="11"/>
    </location>
    <ligand>
        <name>Mg(2+)</name>
        <dbReference type="ChEBI" id="CHEBI:18420"/>
    </ligand>
</feature>
<dbReference type="HAMAP" id="MF_00101">
    <property type="entry name" value="AcpS"/>
    <property type="match status" value="1"/>
</dbReference>
<name>M5ABI1_LEVBR</name>
<comment type="cofactor">
    <cofactor evidence="8">
        <name>Mg(2+)</name>
        <dbReference type="ChEBI" id="CHEBI:18420"/>
    </cofactor>
</comment>
<keyword evidence="1 8" id="KW-0444">Lipid biosynthesis</keyword>
<dbReference type="NCBIfam" id="TIGR00516">
    <property type="entry name" value="acpS"/>
    <property type="match status" value="1"/>
</dbReference>
<dbReference type="HOGENOM" id="CLU_089696_1_2_9"/>
<comment type="subcellular location">
    <subcellularLocation>
        <location evidence="8">Cytoplasm</location>
    </subcellularLocation>
</comment>
<evidence type="ECO:0000256" key="7">
    <source>
        <dbReference type="ARBA" id="ARBA00023160"/>
    </source>
</evidence>
<dbReference type="GO" id="GO:0000287">
    <property type="term" value="F:magnesium ion binding"/>
    <property type="evidence" value="ECO:0007669"/>
    <property type="project" value="UniProtKB-UniRule"/>
</dbReference>
<comment type="catalytic activity">
    <reaction evidence="8">
        <text>apo-[ACP] + CoA = holo-[ACP] + adenosine 3',5'-bisphosphate + H(+)</text>
        <dbReference type="Rhea" id="RHEA:12068"/>
        <dbReference type="Rhea" id="RHEA-COMP:9685"/>
        <dbReference type="Rhea" id="RHEA-COMP:9690"/>
        <dbReference type="ChEBI" id="CHEBI:15378"/>
        <dbReference type="ChEBI" id="CHEBI:29999"/>
        <dbReference type="ChEBI" id="CHEBI:57287"/>
        <dbReference type="ChEBI" id="CHEBI:58343"/>
        <dbReference type="ChEBI" id="CHEBI:64479"/>
        <dbReference type="EC" id="2.7.8.7"/>
    </reaction>
</comment>
<evidence type="ECO:0000256" key="4">
    <source>
        <dbReference type="ARBA" id="ARBA00022832"/>
    </source>
</evidence>
<dbReference type="NCBIfam" id="TIGR00556">
    <property type="entry name" value="pantethn_trn"/>
    <property type="match status" value="1"/>
</dbReference>
<evidence type="ECO:0000256" key="5">
    <source>
        <dbReference type="ARBA" id="ARBA00022842"/>
    </source>
</evidence>
<evidence type="ECO:0000313" key="11">
    <source>
        <dbReference type="Proteomes" id="UP000012042"/>
    </source>
</evidence>
<dbReference type="Pfam" id="PF01648">
    <property type="entry name" value="ACPS"/>
    <property type="match status" value="1"/>
</dbReference>
<dbReference type="GO" id="GO:0008897">
    <property type="term" value="F:holo-[acyl-carrier-protein] synthase activity"/>
    <property type="evidence" value="ECO:0007669"/>
    <property type="project" value="UniProtKB-UniRule"/>
</dbReference>
<dbReference type="InterPro" id="IPR008278">
    <property type="entry name" value="4-PPantetheinyl_Trfase_dom"/>
</dbReference>
<evidence type="ECO:0000313" key="10">
    <source>
        <dbReference type="EMBL" id="BAN06158.1"/>
    </source>
</evidence>
<feature type="binding site" evidence="8">
    <location>
        <position position="61"/>
    </location>
    <ligand>
        <name>Mg(2+)</name>
        <dbReference type="ChEBI" id="CHEBI:18420"/>
    </ligand>
</feature>
<comment type="function">
    <text evidence="8">Transfers the 4'-phosphopantetheine moiety from coenzyme A to a Ser of acyl-carrier-protein.</text>
</comment>
<dbReference type="AlphaFoldDB" id="M5ABI1"/>
<dbReference type="GO" id="GO:0005737">
    <property type="term" value="C:cytoplasm"/>
    <property type="evidence" value="ECO:0007669"/>
    <property type="project" value="UniProtKB-SubCell"/>
</dbReference>
<keyword evidence="4 8" id="KW-0276">Fatty acid metabolism</keyword>
<gene>
    <name evidence="8" type="primary">acpS</name>
    <name evidence="10" type="ORF">LVISKB_0523</name>
</gene>
<dbReference type="EMBL" id="AP012167">
    <property type="protein sequence ID" value="BAN06158.1"/>
    <property type="molecule type" value="Genomic_DNA"/>
</dbReference>